<dbReference type="InterPro" id="IPR036736">
    <property type="entry name" value="ACP-like_sf"/>
</dbReference>
<keyword evidence="4" id="KW-0597">Phosphoprotein</keyword>
<dbReference type="InterPro" id="IPR029058">
    <property type="entry name" value="AB_hydrolase_fold"/>
</dbReference>
<dbReference type="SUPFAM" id="SSF56801">
    <property type="entry name" value="Acetyl-CoA synthetase-like"/>
    <property type="match status" value="1"/>
</dbReference>
<dbReference type="InterPro" id="IPR009081">
    <property type="entry name" value="PP-bd_ACP"/>
</dbReference>
<dbReference type="GO" id="GO:0031177">
    <property type="term" value="F:phosphopantetheine binding"/>
    <property type="evidence" value="ECO:0007669"/>
    <property type="project" value="TreeGrafter"/>
</dbReference>
<comment type="cofactor">
    <cofactor evidence="1">
        <name>pantetheine 4'-phosphate</name>
        <dbReference type="ChEBI" id="CHEBI:47942"/>
    </cofactor>
</comment>
<dbReference type="GO" id="GO:0005737">
    <property type="term" value="C:cytoplasm"/>
    <property type="evidence" value="ECO:0007669"/>
    <property type="project" value="TreeGrafter"/>
</dbReference>
<dbReference type="PROSITE" id="PS00012">
    <property type="entry name" value="PHOSPHOPANTETHEINE"/>
    <property type="match status" value="1"/>
</dbReference>
<dbReference type="FunFam" id="1.10.1200.10:FF:000005">
    <property type="entry name" value="Nonribosomal peptide synthetase 1"/>
    <property type="match status" value="1"/>
</dbReference>
<gene>
    <name evidence="6" type="ORF">EF834_18130</name>
</gene>
<dbReference type="Proteomes" id="UP000284333">
    <property type="component" value="Unassembled WGS sequence"/>
</dbReference>
<dbReference type="SUPFAM" id="SSF47336">
    <property type="entry name" value="ACP-like"/>
    <property type="match status" value="1"/>
</dbReference>
<comment type="similarity">
    <text evidence="2">Belongs to the ATP-dependent AMP-binding enzyme family.</text>
</comment>
<protein>
    <recommendedName>
        <fullName evidence="5">Carrier domain-containing protein</fullName>
    </recommendedName>
</protein>
<dbReference type="InterPro" id="IPR006162">
    <property type="entry name" value="Ppantetheine_attach_site"/>
</dbReference>
<dbReference type="InterPro" id="IPR045851">
    <property type="entry name" value="AMP-bd_C_sf"/>
</dbReference>
<dbReference type="EMBL" id="RKLN01000019">
    <property type="protein sequence ID" value="RVW00070.1"/>
    <property type="molecule type" value="Genomic_DNA"/>
</dbReference>
<feature type="non-terminal residue" evidence="6">
    <location>
        <position position="226"/>
    </location>
</feature>
<keyword evidence="3" id="KW-0596">Phosphopantetheine</keyword>
<keyword evidence="7" id="KW-1185">Reference proteome</keyword>
<evidence type="ECO:0000256" key="2">
    <source>
        <dbReference type="ARBA" id="ARBA00006432"/>
    </source>
</evidence>
<organism evidence="6 7">
    <name type="scientific">Rhodococcus spongiicola</name>
    <dbReference type="NCBI Taxonomy" id="2487352"/>
    <lineage>
        <taxon>Bacteria</taxon>
        <taxon>Bacillati</taxon>
        <taxon>Actinomycetota</taxon>
        <taxon>Actinomycetes</taxon>
        <taxon>Mycobacteriales</taxon>
        <taxon>Nocardiaceae</taxon>
        <taxon>Rhodococcus</taxon>
    </lineage>
</organism>
<accession>A0A438AMK0</accession>
<dbReference type="Gene3D" id="3.30.300.30">
    <property type="match status" value="1"/>
</dbReference>
<evidence type="ECO:0000256" key="1">
    <source>
        <dbReference type="ARBA" id="ARBA00001957"/>
    </source>
</evidence>
<dbReference type="Pfam" id="PF00550">
    <property type="entry name" value="PP-binding"/>
    <property type="match status" value="1"/>
</dbReference>
<dbReference type="Pfam" id="PF13193">
    <property type="entry name" value="AMP-binding_C"/>
    <property type="match status" value="1"/>
</dbReference>
<dbReference type="Gene3D" id="3.40.50.1820">
    <property type="entry name" value="alpha/beta hydrolase"/>
    <property type="match status" value="1"/>
</dbReference>
<evidence type="ECO:0000313" key="6">
    <source>
        <dbReference type="EMBL" id="RVW00070.1"/>
    </source>
</evidence>
<dbReference type="PANTHER" id="PTHR45527">
    <property type="entry name" value="NONRIBOSOMAL PEPTIDE SYNTHETASE"/>
    <property type="match status" value="1"/>
</dbReference>
<evidence type="ECO:0000313" key="7">
    <source>
        <dbReference type="Proteomes" id="UP000284333"/>
    </source>
</evidence>
<comment type="caution">
    <text evidence="6">The sequence shown here is derived from an EMBL/GenBank/DDBJ whole genome shotgun (WGS) entry which is preliminary data.</text>
</comment>
<name>A0A438AMK0_9NOCA</name>
<dbReference type="PROSITE" id="PS50075">
    <property type="entry name" value="CARRIER"/>
    <property type="match status" value="1"/>
</dbReference>
<dbReference type="AlphaFoldDB" id="A0A438AMK0"/>
<proteinExistence type="inferred from homology"/>
<dbReference type="InterPro" id="IPR025110">
    <property type="entry name" value="AMP-bd_C"/>
</dbReference>
<dbReference type="FunFam" id="3.30.300.30:FF:000010">
    <property type="entry name" value="Enterobactin synthetase component F"/>
    <property type="match status" value="1"/>
</dbReference>
<evidence type="ECO:0000259" key="5">
    <source>
        <dbReference type="PROSITE" id="PS50075"/>
    </source>
</evidence>
<dbReference type="GO" id="GO:0044550">
    <property type="term" value="P:secondary metabolite biosynthetic process"/>
    <property type="evidence" value="ECO:0007669"/>
    <property type="project" value="TreeGrafter"/>
</dbReference>
<dbReference type="GO" id="GO:0043041">
    <property type="term" value="P:amino acid activation for nonribosomal peptide biosynthetic process"/>
    <property type="evidence" value="ECO:0007669"/>
    <property type="project" value="TreeGrafter"/>
</dbReference>
<evidence type="ECO:0000256" key="3">
    <source>
        <dbReference type="ARBA" id="ARBA00022450"/>
    </source>
</evidence>
<feature type="domain" description="Carrier" evidence="5">
    <location>
        <begin position="157"/>
        <end position="226"/>
    </location>
</feature>
<sequence length="226" mass="24034">ARGYTGRADLSAERFVADPYAGADGIGAAGGRMYRTGDLVRWSANGVLEYLGRTDFQVKLRGLRIELGEIEAALLEREEIARAVVVVHDEQLVAYLVPADGPVDDEAAVRAGLARVLPSYMVPSVFVVLDRLPLNVNGKLDRKALPAPIVEAREFRAPTTPVEEIVAGVFGEVLGVERVGLDDEFFALGGNSLVATQVVSRLGAALDAQVPVRVLFEAPSVGALAV</sequence>
<reference evidence="6 7" key="1">
    <citation type="submission" date="2018-11" db="EMBL/GenBank/DDBJ databases">
        <title>Rhodococcus spongicola sp. nov. and Rhodococcus xishaensis sp. nov. from marine sponges.</title>
        <authorList>
            <person name="Li L."/>
            <person name="Lin H.W."/>
        </authorList>
    </citation>
    <scope>NUCLEOTIDE SEQUENCE [LARGE SCALE GENOMIC DNA]</scope>
    <source>
        <strain evidence="6 7">LHW50502</strain>
    </source>
</reference>
<feature type="non-terminal residue" evidence="6">
    <location>
        <position position="1"/>
    </location>
</feature>
<dbReference type="RefSeq" id="WP_164874179.1">
    <property type="nucleotide sequence ID" value="NZ_RKLN01000019.1"/>
</dbReference>
<dbReference type="PANTHER" id="PTHR45527:SF1">
    <property type="entry name" value="FATTY ACID SYNTHASE"/>
    <property type="match status" value="1"/>
</dbReference>
<evidence type="ECO:0000256" key="4">
    <source>
        <dbReference type="ARBA" id="ARBA00022553"/>
    </source>
</evidence>
<dbReference type="Gene3D" id="2.30.38.10">
    <property type="entry name" value="Luciferase, Domain 3"/>
    <property type="match status" value="1"/>
</dbReference>